<dbReference type="PANTHER" id="PTHR35867">
    <property type="entry name" value="PROTEIN RSEC"/>
    <property type="match status" value="1"/>
</dbReference>
<dbReference type="InterPro" id="IPR007359">
    <property type="entry name" value="SigmaE_reg_RseC_MucC"/>
</dbReference>
<dbReference type="Pfam" id="PF04246">
    <property type="entry name" value="RseC_MucC"/>
    <property type="match status" value="1"/>
</dbReference>
<keyword evidence="1" id="KW-0812">Transmembrane</keyword>
<gene>
    <name evidence="2" type="ORF">KBTEX_00909</name>
</gene>
<dbReference type="PANTHER" id="PTHR35867:SF1">
    <property type="entry name" value="PROTEIN RSEC"/>
    <property type="match status" value="1"/>
</dbReference>
<keyword evidence="1" id="KW-1133">Transmembrane helix</keyword>
<keyword evidence="1" id="KW-0472">Membrane</keyword>
<dbReference type="EMBL" id="MN079086">
    <property type="protein sequence ID" value="QEA04601.1"/>
    <property type="molecule type" value="Genomic_DNA"/>
</dbReference>
<evidence type="ECO:0000256" key="1">
    <source>
        <dbReference type="SAM" id="Phobius"/>
    </source>
</evidence>
<feature type="transmembrane region" description="Helical" evidence="1">
    <location>
        <begin position="107"/>
        <end position="125"/>
    </location>
</feature>
<feature type="transmembrane region" description="Helical" evidence="1">
    <location>
        <begin position="73"/>
        <end position="95"/>
    </location>
</feature>
<sequence>MIREPVRVVAVEPGAIRVRGEPGAVCHGCAAHGGCGVSSLATYLAGRTRALRIATRRPTEVGERLMIGVEEGALVGASVAAYLVPLVLMIAAAIAGRTAALGLELPADAGALAGMASALGLWWWLGPLTRMPIPGIRLLGEAPSPDAETARGGTVEGV</sequence>
<reference evidence="2" key="1">
    <citation type="submission" date="2019-06" db="EMBL/GenBank/DDBJ databases">
        <authorList>
            <person name="Murdoch R.W."/>
            <person name="Fathepure B."/>
        </authorList>
    </citation>
    <scope>NUCLEOTIDE SEQUENCE</scope>
</reference>
<protein>
    <recommendedName>
        <fullName evidence="3">SoxR reducing system protein RseC</fullName>
    </recommendedName>
</protein>
<organism evidence="2">
    <name type="scientific">uncultured organism</name>
    <dbReference type="NCBI Taxonomy" id="155900"/>
    <lineage>
        <taxon>unclassified sequences</taxon>
        <taxon>environmental samples</taxon>
    </lineage>
</organism>
<accession>A0A5B8R810</accession>
<name>A0A5B8R810_9ZZZZ</name>
<evidence type="ECO:0008006" key="3">
    <source>
        <dbReference type="Google" id="ProtNLM"/>
    </source>
</evidence>
<evidence type="ECO:0000313" key="2">
    <source>
        <dbReference type="EMBL" id="QEA04601.1"/>
    </source>
</evidence>
<proteinExistence type="predicted"/>
<dbReference type="AlphaFoldDB" id="A0A5B8R810"/>